<evidence type="ECO:0000256" key="2">
    <source>
        <dbReference type="ARBA" id="ARBA00022801"/>
    </source>
</evidence>
<feature type="binding site" evidence="5">
    <location>
        <begin position="204"/>
        <end position="207"/>
    </location>
    <ligand>
        <name>substrate</name>
    </ligand>
</feature>
<evidence type="ECO:0000313" key="7">
    <source>
        <dbReference type="EMBL" id="SDR91597.1"/>
    </source>
</evidence>
<name>A0A1H1MY79_9MICO</name>
<evidence type="ECO:0000256" key="3">
    <source>
        <dbReference type="ARBA" id="ARBA00022813"/>
    </source>
</evidence>
<feature type="active site" description="Nucleophile" evidence="4">
    <location>
        <position position="176"/>
    </location>
</feature>
<dbReference type="RefSeq" id="WP_092009818.1">
    <property type="nucleotide sequence ID" value="NZ_LT629766.1"/>
</dbReference>
<dbReference type="PANTHER" id="PTHR10188:SF43">
    <property type="entry name" value="ASPARAGINASE (EUROFUNG)"/>
    <property type="match status" value="1"/>
</dbReference>
<reference evidence="8" key="1">
    <citation type="submission" date="2016-10" db="EMBL/GenBank/DDBJ databases">
        <authorList>
            <person name="Varghese N."/>
            <person name="Submissions S."/>
        </authorList>
    </citation>
    <scope>NUCLEOTIDE SEQUENCE [LARGE SCALE GENOMIC DNA]</scope>
    <source>
        <strain evidence="8">DSM 23676</strain>
    </source>
</reference>
<dbReference type="SUPFAM" id="SSF56235">
    <property type="entry name" value="N-terminal nucleophile aminohydrolases (Ntn hydrolases)"/>
    <property type="match status" value="1"/>
</dbReference>
<dbReference type="Proteomes" id="UP000199597">
    <property type="component" value="Chromosome I"/>
</dbReference>
<dbReference type="InterPro" id="IPR029055">
    <property type="entry name" value="Ntn_hydrolases_N"/>
</dbReference>
<evidence type="ECO:0000256" key="5">
    <source>
        <dbReference type="PIRSR" id="PIRSR600246-2"/>
    </source>
</evidence>
<dbReference type="AlphaFoldDB" id="A0A1H1MY79"/>
<evidence type="ECO:0000256" key="1">
    <source>
        <dbReference type="ARBA" id="ARBA00022670"/>
    </source>
</evidence>
<proteinExistence type="predicted"/>
<evidence type="ECO:0000313" key="8">
    <source>
        <dbReference type="Proteomes" id="UP000199597"/>
    </source>
</evidence>
<organism evidence="7 8">
    <name type="scientific">Brevibacterium siliguriense</name>
    <dbReference type="NCBI Taxonomy" id="1136497"/>
    <lineage>
        <taxon>Bacteria</taxon>
        <taxon>Bacillati</taxon>
        <taxon>Actinomycetota</taxon>
        <taxon>Actinomycetes</taxon>
        <taxon>Micrococcales</taxon>
        <taxon>Brevibacteriaceae</taxon>
        <taxon>Brevibacterium</taxon>
    </lineage>
</organism>
<keyword evidence="8" id="KW-1185">Reference proteome</keyword>
<dbReference type="Pfam" id="PF01112">
    <property type="entry name" value="Asparaginase_2"/>
    <property type="match status" value="1"/>
</dbReference>
<dbReference type="Gene3D" id="3.60.20.30">
    <property type="entry name" value="(Glycosyl)asparaginase"/>
    <property type="match status" value="1"/>
</dbReference>
<dbReference type="InterPro" id="IPR000246">
    <property type="entry name" value="Peptidase_T2"/>
</dbReference>
<accession>A0A1H1MY79</accession>
<evidence type="ECO:0000256" key="6">
    <source>
        <dbReference type="PIRSR" id="PIRSR600246-3"/>
    </source>
</evidence>
<dbReference type="EMBL" id="LT629766">
    <property type="protein sequence ID" value="SDR91597.1"/>
    <property type="molecule type" value="Genomic_DNA"/>
</dbReference>
<dbReference type="FunFam" id="3.60.20.30:FF:000001">
    <property type="entry name" value="Isoaspartyl peptidase/L-asparaginase"/>
    <property type="match status" value="1"/>
</dbReference>
<dbReference type="STRING" id="1136497.SAMN04489752_0576"/>
<keyword evidence="1" id="KW-0645">Protease</keyword>
<keyword evidence="2" id="KW-0378">Hydrolase</keyword>
<dbReference type="OrthoDB" id="9780217at2"/>
<dbReference type="GO" id="GO:0006508">
    <property type="term" value="P:proteolysis"/>
    <property type="evidence" value="ECO:0007669"/>
    <property type="project" value="UniProtKB-KW"/>
</dbReference>
<gene>
    <name evidence="7" type="ORF">SAMN04489752_0576</name>
</gene>
<dbReference type="PANTHER" id="PTHR10188">
    <property type="entry name" value="L-ASPARAGINASE"/>
    <property type="match status" value="1"/>
</dbReference>
<dbReference type="GO" id="GO:0005737">
    <property type="term" value="C:cytoplasm"/>
    <property type="evidence" value="ECO:0007669"/>
    <property type="project" value="TreeGrafter"/>
</dbReference>
<evidence type="ECO:0000256" key="4">
    <source>
        <dbReference type="PIRSR" id="PIRSR600246-1"/>
    </source>
</evidence>
<dbReference type="GO" id="GO:0008233">
    <property type="term" value="F:peptidase activity"/>
    <property type="evidence" value="ECO:0007669"/>
    <property type="project" value="UniProtKB-KW"/>
</dbReference>
<feature type="site" description="Cleavage; by autolysis" evidence="6">
    <location>
        <begin position="175"/>
        <end position="176"/>
    </location>
</feature>
<feature type="binding site" evidence="5">
    <location>
        <begin position="227"/>
        <end position="230"/>
    </location>
    <ligand>
        <name>substrate</name>
    </ligand>
</feature>
<protein>
    <submittedName>
        <fullName evidence="7">Asparaginase</fullName>
    </submittedName>
</protein>
<sequence>MPETVLQSFGQGTEPLLIVHGGAGHRSMPLTADGTASAHAALERVLAAGYAVLTDGGSAVDAVVAAVRELEDSPDFNAGHGAALTAAGTAELDASIMAGDGASGAVTGVTTVRNPITAARAVMDDSEHLLFAAPTDEQLSTWEIETAAPEYFITERRLQELAAFQEHPNPAFQHGTVGAVARDAQGNLAAATSTGGIVNQQPGRVGDTPLIGAGTFADNRTLAISCTGTGEVFMTEVAAHSVHARVAVGGSAPNEAVVAVLDRIAARNGMGGIIVVPSEGAGLAAYNSGDMFYGSSDSTGSHTHV</sequence>
<keyword evidence="3" id="KW-0068">Autocatalytic cleavage</keyword>